<evidence type="ECO:0000313" key="1">
    <source>
        <dbReference type="Proteomes" id="UP000887540"/>
    </source>
</evidence>
<proteinExistence type="predicted"/>
<dbReference type="Gene3D" id="1.10.490.10">
    <property type="entry name" value="Globins"/>
    <property type="match status" value="1"/>
</dbReference>
<protein>
    <submittedName>
        <fullName evidence="2">Globin family profile domain-containing protein</fullName>
    </submittedName>
</protein>
<organism evidence="1 2">
    <name type="scientific">Acrobeloides nanus</name>
    <dbReference type="NCBI Taxonomy" id="290746"/>
    <lineage>
        <taxon>Eukaryota</taxon>
        <taxon>Metazoa</taxon>
        <taxon>Ecdysozoa</taxon>
        <taxon>Nematoda</taxon>
        <taxon>Chromadorea</taxon>
        <taxon>Rhabditida</taxon>
        <taxon>Tylenchina</taxon>
        <taxon>Cephalobomorpha</taxon>
        <taxon>Cephaloboidea</taxon>
        <taxon>Cephalobidae</taxon>
        <taxon>Acrobeloides</taxon>
    </lineage>
</organism>
<dbReference type="GO" id="GO:0020037">
    <property type="term" value="F:heme binding"/>
    <property type="evidence" value="ECO:0007669"/>
    <property type="project" value="InterPro"/>
</dbReference>
<keyword evidence="1" id="KW-1185">Reference proteome</keyword>
<dbReference type="Proteomes" id="UP000887540">
    <property type="component" value="Unplaced"/>
</dbReference>
<reference evidence="2" key="1">
    <citation type="submission" date="2022-11" db="UniProtKB">
        <authorList>
            <consortium name="WormBaseParasite"/>
        </authorList>
    </citation>
    <scope>IDENTIFICATION</scope>
</reference>
<dbReference type="SUPFAM" id="SSF46458">
    <property type="entry name" value="Globin-like"/>
    <property type="match status" value="1"/>
</dbReference>
<dbReference type="AlphaFoldDB" id="A0A914BV02"/>
<name>A0A914BV02_9BILA</name>
<sequence>MGSGACKPVKELSGSVVVSEYYNPFEKDFSKKEKMCLYESYKRLHNPKILIGSTFVYIIGKVAPELKKVFGLENTRENLDTWLKRPVIGRQVSQVTTFFEHIVTMMGFTQNFMGAWLLVRKTGRLHAKIPFLHNNQNGLQTNYFTIFMVVIIREFIPYLTGEKLEPGTHVETCREKRQNEFFKKNYSPEMITNVWTKFFNLIETQLTESFELEHARCINLDNRKIFAPHQHIELAEEKKRRYLEKLKEPQPVYIDTSKPKEELYADPF</sequence>
<dbReference type="InterPro" id="IPR009050">
    <property type="entry name" value="Globin-like_sf"/>
</dbReference>
<dbReference type="InterPro" id="IPR012292">
    <property type="entry name" value="Globin/Proto"/>
</dbReference>
<accession>A0A914BV02</accession>
<dbReference type="GO" id="GO:0019825">
    <property type="term" value="F:oxygen binding"/>
    <property type="evidence" value="ECO:0007669"/>
    <property type="project" value="InterPro"/>
</dbReference>
<dbReference type="WBParaSite" id="ACRNAN_Path_1061.g4071.t1">
    <property type="protein sequence ID" value="ACRNAN_Path_1061.g4071.t1"/>
    <property type="gene ID" value="ACRNAN_Path_1061.g4071"/>
</dbReference>
<evidence type="ECO:0000313" key="2">
    <source>
        <dbReference type="WBParaSite" id="ACRNAN_Path_1061.g4071.t1"/>
    </source>
</evidence>